<dbReference type="Gene3D" id="3.30.70.270">
    <property type="match status" value="1"/>
</dbReference>
<dbReference type="CDD" id="cd01949">
    <property type="entry name" value="GGDEF"/>
    <property type="match status" value="1"/>
</dbReference>
<dbReference type="PROSITE" id="PS50883">
    <property type="entry name" value="EAL"/>
    <property type="match status" value="1"/>
</dbReference>
<proteinExistence type="predicted"/>
<dbReference type="InterPro" id="IPR000160">
    <property type="entry name" value="GGDEF_dom"/>
</dbReference>
<keyword evidence="1" id="KW-1133">Transmembrane helix</keyword>
<evidence type="ECO:0000313" key="5">
    <source>
        <dbReference type="Proteomes" id="UP001467690"/>
    </source>
</evidence>
<dbReference type="InterPro" id="IPR029787">
    <property type="entry name" value="Nucleotide_cyclase"/>
</dbReference>
<dbReference type="PANTHER" id="PTHR33121:SF79">
    <property type="entry name" value="CYCLIC DI-GMP PHOSPHODIESTERASE PDED-RELATED"/>
    <property type="match status" value="1"/>
</dbReference>
<name>A0ABV1RCK9_9ALTE</name>
<dbReference type="Gene3D" id="3.40.50.2300">
    <property type="match status" value="2"/>
</dbReference>
<dbReference type="InterPro" id="IPR035919">
    <property type="entry name" value="EAL_sf"/>
</dbReference>
<dbReference type="SMART" id="SM00052">
    <property type="entry name" value="EAL"/>
    <property type="match status" value="1"/>
</dbReference>
<sequence length="802" mass="90247">MRITAKGQVYDFKHPFPSTAFATLFIIIFTFCLNIFSAASYAKEKIEILSIHSYHENYHWTKTQYQAFQQALANEISDLDLQHSSEYLNTKKINPKDSFTAQVIEYLQNKYAKTRPDLIYITDDYAAKVILTANLPFMADIPVVFSGVENTHLMQIITHTQTTGVFETPQITQSVALLQNASPDSREILFIGDASMTDKVNHQTIDEYNQQNKQNIKLIHLSANTIEELLNKLAQYKNIPAIVGSIGALKNEDGLLLDIQAVVNILSETIPVIVFNGDFVPGVLAGYEVGSLYGQFAAKLAATVLLSSANTPLPSPKTPNKQLIIDFEKAKALKLDVNHPKFKHAKLYNKPQSFMTRNKEILYRLMTALGALFFILSVVTIFALRNRNATIAQQYTDTLTKLPNRLKLTEDLKIFADCSLILLDVNNFRNVNSFYGGDIADQLLCELSIWLSSKIESGNILYRISGDNFAILNLRQNELDYLQKSIGLLIEQTEQHEFLASSVNINVSLTAGISDNQQKEKIAQAHSALRYAKKAGLPLSSHKPMMQEQDKKRQNIEWNKKLRQALSEDRITAFFQPIICNKTGEIASYESLVRLLESDGKVISPYFFLEIAKQSRLYHKLTAAVFKRAIELVAQYKIHVSVNVSVYDINSPHLQEILLQLRQRQLAGYFCFEITETEGIENHKGMSHFIEELQISGCQVAIDDFGTGYSNFSHILDLQANKLKIDGSLIQRLLTDNKAELVVKTIVESAKTMGMETVAEFVDSAELQAKVKQLGIDYSQGFYFSPPVQGILPAQCFTELAS</sequence>
<dbReference type="Pfam" id="PF00990">
    <property type="entry name" value="GGDEF"/>
    <property type="match status" value="1"/>
</dbReference>
<feature type="domain" description="GGDEF" evidence="3">
    <location>
        <begin position="416"/>
        <end position="549"/>
    </location>
</feature>
<dbReference type="NCBIfam" id="TIGR00254">
    <property type="entry name" value="GGDEF"/>
    <property type="match status" value="1"/>
</dbReference>
<feature type="domain" description="EAL" evidence="2">
    <location>
        <begin position="555"/>
        <end position="801"/>
    </location>
</feature>
<dbReference type="Gene3D" id="3.20.20.450">
    <property type="entry name" value="EAL domain"/>
    <property type="match status" value="1"/>
</dbReference>
<evidence type="ECO:0000256" key="1">
    <source>
        <dbReference type="SAM" id="Phobius"/>
    </source>
</evidence>
<dbReference type="RefSeq" id="WP_350400293.1">
    <property type="nucleotide sequence ID" value="NZ_JBELOE010000059.1"/>
</dbReference>
<keyword evidence="1" id="KW-0472">Membrane</keyword>
<keyword evidence="1" id="KW-0812">Transmembrane</keyword>
<comment type="caution">
    <text evidence="4">The sequence shown here is derived from an EMBL/GenBank/DDBJ whole genome shotgun (WGS) entry which is preliminary data.</text>
</comment>
<dbReference type="SUPFAM" id="SSF55073">
    <property type="entry name" value="Nucleotide cyclase"/>
    <property type="match status" value="1"/>
</dbReference>
<dbReference type="SUPFAM" id="SSF141868">
    <property type="entry name" value="EAL domain-like"/>
    <property type="match status" value="1"/>
</dbReference>
<accession>A0ABV1RCK9</accession>
<dbReference type="CDD" id="cd01948">
    <property type="entry name" value="EAL"/>
    <property type="match status" value="1"/>
</dbReference>
<dbReference type="InterPro" id="IPR050706">
    <property type="entry name" value="Cyclic-di-GMP_PDE-like"/>
</dbReference>
<dbReference type="SMART" id="SM00267">
    <property type="entry name" value="GGDEF"/>
    <property type="match status" value="1"/>
</dbReference>
<dbReference type="InterPro" id="IPR043128">
    <property type="entry name" value="Rev_trsase/Diguanyl_cyclase"/>
</dbReference>
<evidence type="ECO:0000259" key="2">
    <source>
        <dbReference type="PROSITE" id="PS50883"/>
    </source>
</evidence>
<gene>
    <name evidence="4" type="ORF">ABS311_01225</name>
</gene>
<feature type="transmembrane region" description="Helical" evidence="1">
    <location>
        <begin position="361"/>
        <end position="384"/>
    </location>
</feature>
<dbReference type="Pfam" id="PF00563">
    <property type="entry name" value="EAL"/>
    <property type="match status" value="1"/>
</dbReference>
<reference evidence="4 5" key="1">
    <citation type="submission" date="2024-06" db="EMBL/GenBank/DDBJ databases">
        <authorList>
            <person name="Chen R.Y."/>
        </authorList>
    </citation>
    <scope>NUCLEOTIDE SEQUENCE [LARGE SCALE GENOMIC DNA]</scope>
    <source>
        <strain evidence="4 5">D2</strain>
    </source>
</reference>
<keyword evidence="5" id="KW-1185">Reference proteome</keyword>
<feature type="transmembrane region" description="Helical" evidence="1">
    <location>
        <begin position="20"/>
        <end position="42"/>
    </location>
</feature>
<dbReference type="Proteomes" id="UP001467690">
    <property type="component" value="Unassembled WGS sequence"/>
</dbReference>
<evidence type="ECO:0000259" key="3">
    <source>
        <dbReference type="PROSITE" id="PS50887"/>
    </source>
</evidence>
<evidence type="ECO:0000313" key="4">
    <source>
        <dbReference type="EMBL" id="MER2490505.1"/>
    </source>
</evidence>
<dbReference type="InterPro" id="IPR001633">
    <property type="entry name" value="EAL_dom"/>
</dbReference>
<dbReference type="PANTHER" id="PTHR33121">
    <property type="entry name" value="CYCLIC DI-GMP PHOSPHODIESTERASE PDEF"/>
    <property type="match status" value="1"/>
</dbReference>
<organism evidence="4 5">
    <name type="scientific">Catenovulum sediminis</name>
    <dbReference type="NCBI Taxonomy" id="1740262"/>
    <lineage>
        <taxon>Bacteria</taxon>
        <taxon>Pseudomonadati</taxon>
        <taxon>Pseudomonadota</taxon>
        <taxon>Gammaproteobacteria</taxon>
        <taxon>Alteromonadales</taxon>
        <taxon>Alteromonadaceae</taxon>
        <taxon>Catenovulum</taxon>
    </lineage>
</organism>
<protein>
    <submittedName>
        <fullName evidence="4">EAL domain-containing protein</fullName>
    </submittedName>
</protein>
<dbReference type="EMBL" id="JBELOE010000059">
    <property type="protein sequence ID" value="MER2490505.1"/>
    <property type="molecule type" value="Genomic_DNA"/>
</dbReference>
<dbReference type="PROSITE" id="PS50887">
    <property type="entry name" value="GGDEF"/>
    <property type="match status" value="1"/>
</dbReference>